<reference evidence="2 3" key="1">
    <citation type="journal article" date="2021" name="Sci. Rep.">
        <title>The distribution of antibiotic resistance genes in chicken gut microbiota commensals.</title>
        <authorList>
            <person name="Juricova H."/>
            <person name="Matiasovicova J."/>
            <person name="Kubasova T."/>
            <person name="Cejkova D."/>
            <person name="Rychlik I."/>
        </authorList>
    </citation>
    <scope>NUCLEOTIDE SEQUENCE [LARGE SCALE GENOMIC DNA]</scope>
    <source>
        <strain evidence="2 3">An423</strain>
    </source>
</reference>
<feature type="domain" description="LicD/FKTN/FKRP nucleotidyltransferase" evidence="1">
    <location>
        <begin position="25"/>
        <end position="247"/>
    </location>
</feature>
<dbReference type="PANTHER" id="PTHR43404:SF2">
    <property type="entry name" value="LIPOPOLYSACCHARIDE CHOLINEPHOSPHOTRANSFERASE LICD"/>
    <property type="match status" value="1"/>
</dbReference>
<sequence length="271" mass="32555">METQNQLKKLQEIELSILYEFSKICQKHNLTYFLVGGSCLGMIRHKGFIPWDDDIDLGMPRKDYQKFCEIAQTELPDNLILQNFDTEPKCGLVFGKIRKQGTVLSEDYSYHINMNQGVWIDIFPYDFVSNNKWIRKIDYFRTLFYKNLYIVKSGYKNPHPYRIMYRIMYRIAKTIVFPFSLNFFIKKLKRNMLKYDDTEYVFPYGGAYPEKDLFTKDLISSTISLPFENYYFLTFEQYERYLKQLYGDYMVLPPEEKRQSGMHHIHQIDLG</sequence>
<proteinExistence type="predicted"/>
<dbReference type="EMBL" id="JACJLU010000004">
    <property type="protein sequence ID" value="MBM6831319.1"/>
    <property type="molecule type" value="Genomic_DNA"/>
</dbReference>
<evidence type="ECO:0000313" key="3">
    <source>
        <dbReference type="Proteomes" id="UP000775500"/>
    </source>
</evidence>
<dbReference type="PANTHER" id="PTHR43404">
    <property type="entry name" value="LIPOPOLYSACCHARIDE CHOLINEPHOSPHOTRANSFERASE LICD"/>
    <property type="match status" value="1"/>
</dbReference>
<dbReference type="InterPro" id="IPR007074">
    <property type="entry name" value="LicD/FKTN/FKRP_NTP_transf"/>
</dbReference>
<keyword evidence="3" id="KW-1185">Reference proteome</keyword>
<organism evidence="2 3">
    <name type="scientific">Faecalicoccus acidiformans</name>
    <dbReference type="NCBI Taxonomy" id="915173"/>
    <lineage>
        <taxon>Bacteria</taxon>
        <taxon>Bacillati</taxon>
        <taxon>Bacillota</taxon>
        <taxon>Erysipelotrichia</taxon>
        <taxon>Erysipelotrichales</taxon>
        <taxon>Erysipelotrichaceae</taxon>
        <taxon>Faecalicoccus</taxon>
    </lineage>
</organism>
<dbReference type="InterPro" id="IPR052942">
    <property type="entry name" value="LPS_cholinephosphotransferase"/>
</dbReference>
<name>A0ABS2FNI2_9FIRM</name>
<comment type="caution">
    <text evidence="2">The sequence shown here is derived from an EMBL/GenBank/DDBJ whole genome shotgun (WGS) entry which is preliminary data.</text>
</comment>
<protein>
    <submittedName>
        <fullName evidence="2">LicD family protein</fullName>
    </submittedName>
</protein>
<dbReference type="RefSeq" id="WP_204685426.1">
    <property type="nucleotide sequence ID" value="NZ_JACJLU010000004.1"/>
</dbReference>
<dbReference type="Proteomes" id="UP000775500">
    <property type="component" value="Unassembled WGS sequence"/>
</dbReference>
<evidence type="ECO:0000259" key="1">
    <source>
        <dbReference type="Pfam" id="PF04991"/>
    </source>
</evidence>
<evidence type="ECO:0000313" key="2">
    <source>
        <dbReference type="EMBL" id="MBM6831319.1"/>
    </source>
</evidence>
<accession>A0ABS2FNI2</accession>
<gene>
    <name evidence="2" type="ORF">H5982_04245</name>
</gene>
<dbReference type="Pfam" id="PF04991">
    <property type="entry name" value="LicD"/>
    <property type="match status" value="1"/>
</dbReference>